<evidence type="ECO:0000256" key="1">
    <source>
        <dbReference type="ARBA" id="ARBA00022612"/>
    </source>
</evidence>
<protein>
    <recommendedName>
        <fullName evidence="4">Prohead serine protease domain-containing protein</fullName>
    </recommendedName>
</protein>
<dbReference type="RefSeq" id="WP_117490182.1">
    <property type="nucleotide sequence ID" value="NZ_QVIG01000001.1"/>
</dbReference>
<accession>A0A373A2W3</accession>
<dbReference type="GO" id="GO:0008233">
    <property type="term" value="F:peptidase activity"/>
    <property type="evidence" value="ECO:0007669"/>
    <property type="project" value="UniProtKB-KW"/>
</dbReference>
<keyword evidence="2" id="KW-0645">Protease</keyword>
<dbReference type="InterPro" id="IPR054613">
    <property type="entry name" value="Peptidase_S78_dom"/>
</dbReference>
<evidence type="ECO:0000259" key="4">
    <source>
        <dbReference type="Pfam" id="PF04586"/>
    </source>
</evidence>
<dbReference type="AlphaFoldDB" id="A0A373A2W3"/>
<gene>
    <name evidence="5" type="ORF">DR950_33550</name>
</gene>
<keyword evidence="1" id="KW-1188">Viral release from host cell</keyword>
<keyword evidence="3" id="KW-0378">Hydrolase</keyword>
<reference evidence="5 6" key="1">
    <citation type="submission" date="2018-08" db="EMBL/GenBank/DDBJ databases">
        <title>Diversity &amp; Physiological Properties of Lignin-Decomposing Actinobacteria from Soil.</title>
        <authorList>
            <person name="Roh S.G."/>
            <person name="Kim S.B."/>
        </authorList>
    </citation>
    <scope>NUCLEOTIDE SEQUENCE [LARGE SCALE GENOMIC DNA]</scope>
    <source>
        <strain evidence="5 6">MMS17-GH009</strain>
    </source>
</reference>
<evidence type="ECO:0000256" key="3">
    <source>
        <dbReference type="ARBA" id="ARBA00022801"/>
    </source>
</evidence>
<evidence type="ECO:0000313" key="5">
    <source>
        <dbReference type="EMBL" id="RGD62012.1"/>
    </source>
</evidence>
<evidence type="ECO:0000256" key="2">
    <source>
        <dbReference type="ARBA" id="ARBA00022670"/>
    </source>
</evidence>
<feature type="domain" description="Prohead serine protease" evidence="4">
    <location>
        <begin position="114"/>
        <end position="173"/>
    </location>
</feature>
<proteinExistence type="predicted"/>
<keyword evidence="6" id="KW-1185">Reference proteome</keyword>
<dbReference type="Proteomes" id="UP000263377">
    <property type="component" value="Unassembled WGS sequence"/>
</dbReference>
<organism evidence="5 6">
    <name type="scientific">Kitasatospora xanthocidica</name>
    <dbReference type="NCBI Taxonomy" id="83382"/>
    <lineage>
        <taxon>Bacteria</taxon>
        <taxon>Bacillati</taxon>
        <taxon>Actinomycetota</taxon>
        <taxon>Actinomycetes</taxon>
        <taxon>Kitasatosporales</taxon>
        <taxon>Streptomycetaceae</taxon>
        <taxon>Kitasatospora</taxon>
    </lineage>
</organism>
<dbReference type="GO" id="GO:0006508">
    <property type="term" value="P:proteolysis"/>
    <property type="evidence" value="ECO:0007669"/>
    <property type="project" value="UniProtKB-KW"/>
</dbReference>
<dbReference type="Pfam" id="PF04586">
    <property type="entry name" value="Peptidase_S78"/>
    <property type="match status" value="1"/>
</dbReference>
<dbReference type="EMBL" id="QVIG01000001">
    <property type="protein sequence ID" value="RGD62012.1"/>
    <property type="molecule type" value="Genomic_DNA"/>
</dbReference>
<evidence type="ECO:0000313" key="6">
    <source>
        <dbReference type="Proteomes" id="UP000263377"/>
    </source>
</evidence>
<name>A0A373A2W3_9ACTN</name>
<comment type="caution">
    <text evidence="5">The sequence shown here is derived from an EMBL/GenBank/DDBJ whole genome shotgun (WGS) entry which is preliminary data.</text>
</comment>
<sequence length="381" mass="41055">MAPTPSSTLDHKQAMLGVLETDDDQGTFTTLVSITGLRDHDGDVIEPGAYARTLTEITPKGVWSHDWNVWTARTEHTEELLPGDARLPATLPNGQPWPAEAGALLVKGRCNLATQAGKDMYANLLFFGDQVQWSIGYQVRTAKRSKGVRRITDLDLYEYSPVLFGANPYTSTLDLKQRKARGVLADTQVELAPLAGTLEERIDAIASAVEQRLRPTEGDRLEFGTVEIIGTYPDRVIATIWRYTEDGFNSTSWEVPYTLSGDGVPSAGQPSPVRLVLDVEGTGPDAALAALAPDVERVASQMKTLAALQHKAGRVLSGENADRLASAVQHLVAVLTAAGIDWQPPEPPTGESKNLATAVLKPNEISAALALFVDARAEPSL</sequence>